<evidence type="ECO:0000313" key="1">
    <source>
        <dbReference type="EMBL" id="ACN93507.1"/>
    </source>
</evidence>
<organism evidence="1 2">
    <name type="scientific">Borreliella finlandensis</name>
    <dbReference type="NCBI Taxonomy" id="498741"/>
    <lineage>
        <taxon>Bacteria</taxon>
        <taxon>Pseudomonadati</taxon>
        <taxon>Spirochaetota</taxon>
        <taxon>Spirochaetia</taxon>
        <taxon>Spirochaetales</taxon>
        <taxon>Borreliaceae</taxon>
        <taxon>Borreliella</taxon>
    </lineage>
</organism>
<dbReference type="RefSeq" id="WP_012672216.1">
    <property type="nucleotide sequence ID" value="NC_012230.1"/>
</dbReference>
<reference evidence="1 2" key="1">
    <citation type="journal article" date="2011" name="J. Bacteriol.">
        <title>Whole genome sequence of an unusual Borrelia burgdorferi sensu lato isolate.</title>
        <authorList>
            <person name="Casjens S.R."/>
            <person name="Fraser-Liggett C.M."/>
            <person name="Mongodin E.F."/>
            <person name="Qiu W.G."/>
            <person name="Dunn J.J."/>
            <person name="Luft B.J."/>
            <person name="Schutzer S.E."/>
        </authorList>
    </citation>
    <scope>NUCLEOTIDE SEQUENCE [LARGE SCALE GENOMIC DNA]</scope>
    <source>
        <strain evidence="1 2">SV1</strain>
    </source>
</reference>
<dbReference type="Proteomes" id="UP000006166">
    <property type="component" value="Plasmid SV1_lp28-4"/>
</dbReference>
<dbReference type="EMBL" id="CP001523">
    <property type="protein sequence ID" value="ACN93507.1"/>
    <property type="molecule type" value="Genomic_DNA"/>
</dbReference>
<name>A0A806CN43_9SPIR</name>
<dbReference type="AlphaFoldDB" id="A0A806CN43"/>
<accession>A0A806CN43</accession>
<evidence type="ECO:0000313" key="2">
    <source>
        <dbReference type="Proteomes" id="UP000006166"/>
    </source>
</evidence>
<proteinExistence type="predicted"/>
<geneLocation type="plasmid" evidence="1 2">
    <name>SV1_lp28-4</name>
</geneLocation>
<keyword evidence="2" id="KW-1185">Reference proteome</keyword>
<protein>
    <submittedName>
        <fullName evidence="1">Uncharacterized protein</fullName>
    </submittedName>
</protein>
<gene>
    <name evidence="1" type="ORF">BSV1_I04</name>
</gene>
<sequence>MLKAIRDFIQKDKLYDEILKFKQNIANSPILVIFLRFKMTKLIELEKIN</sequence>
<keyword evidence="1" id="KW-0614">Plasmid</keyword>